<organism evidence="13 14">
    <name type="scientific">Chironomus riparius</name>
    <dbReference type="NCBI Taxonomy" id="315576"/>
    <lineage>
        <taxon>Eukaryota</taxon>
        <taxon>Metazoa</taxon>
        <taxon>Ecdysozoa</taxon>
        <taxon>Arthropoda</taxon>
        <taxon>Hexapoda</taxon>
        <taxon>Insecta</taxon>
        <taxon>Pterygota</taxon>
        <taxon>Neoptera</taxon>
        <taxon>Endopterygota</taxon>
        <taxon>Diptera</taxon>
        <taxon>Nematocera</taxon>
        <taxon>Chironomoidea</taxon>
        <taxon>Chironomidae</taxon>
        <taxon>Chironominae</taxon>
        <taxon>Chironomus</taxon>
    </lineage>
</organism>
<comment type="subunit">
    <text evidence="8">Interacts with host IFNA1.</text>
</comment>
<evidence type="ECO:0000313" key="13">
    <source>
        <dbReference type="EMBL" id="CAG9808146.1"/>
    </source>
</evidence>
<dbReference type="SMART" id="SM00408">
    <property type="entry name" value="IGc2"/>
    <property type="match status" value="2"/>
</dbReference>
<dbReference type="InterPro" id="IPR013098">
    <property type="entry name" value="Ig_I-set"/>
</dbReference>
<keyword evidence="6" id="KW-0922">Interferon antiviral system evasion</keyword>
<dbReference type="CDD" id="cd00096">
    <property type="entry name" value="Ig"/>
    <property type="match status" value="1"/>
</dbReference>
<feature type="domain" description="Ig-like" evidence="12">
    <location>
        <begin position="151"/>
        <end position="261"/>
    </location>
</feature>
<keyword evidence="5" id="KW-0325">Glycoprotein</keyword>
<keyword evidence="2" id="KW-1090">Inhibition of host innate immune response by virus</keyword>
<dbReference type="OrthoDB" id="6019866at2759"/>
<name>A0A9N9S2F6_9DIPT</name>
<dbReference type="SMART" id="SM00409">
    <property type="entry name" value="IG"/>
    <property type="match status" value="2"/>
</dbReference>
<protein>
    <recommendedName>
        <fullName evidence="9">Soluble interferon alpha/beta receptor OPG204</fullName>
    </recommendedName>
</protein>
<evidence type="ECO:0000256" key="2">
    <source>
        <dbReference type="ARBA" id="ARBA00022632"/>
    </source>
</evidence>
<feature type="domain" description="Ig-like" evidence="12">
    <location>
        <begin position="54"/>
        <end position="145"/>
    </location>
</feature>
<evidence type="ECO:0000256" key="1">
    <source>
        <dbReference type="ARBA" id="ARBA00022518"/>
    </source>
</evidence>
<gene>
    <name evidence="13" type="ORF">CHIRRI_LOCUS10991</name>
</gene>
<keyword evidence="2" id="KW-0945">Host-virus interaction</keyword>
<dbReference type="GO" id="GO:0039502">
    <property type="term" value="P:symbiont-mediated suppression of host type I interferon-mediated signaling pathway"/>
    <property type="evidence" value="ECO:0007669"/>
    <property type="project" value="UniProtKB-KW"/>
</dbReference>
<keyword evidence="2" id="KW-0899">Viral immunoevasion</keyword>
<evidence type="ECO:0000259" key="12">
    <source>
        <dbReference type="PROSITE" id="PS50835"/>
    </source>
</evidence>
<dbReference type="InterPro" id="IPR036179">
    <property type="entry name" value="Ig-like_dom_sf"/>
</dbReference>
<keyword evidence="7" id="KW-0393">Immunoglobulin domain</keyword>
<accession>A0A9N9S2F6</accession>
<dbReference type="EMBL" id="OU895879">
    <property type="protein sequence ID" value="CAG9808146.1"/>
    <property type="molecule type" value="Genomic_DNA"/>
</dbReference>
<reference evidence="13" key="1">
    <citation type="submission" date="2022-01" db="EMBL/GenBank/DDBJ databases">
        <authorList>
            <person name="King R."/>
        </authorList>
    </citation>
    <scope>NUCLEOTIDE SEQUENCE</scope>
</reference>
<evidence type="ECO:0000256" key="11">
    <source>
        <dbReference type="SAM" id="Phobius"/>
    </source>
</evidence>
<evidence type="ECO:0000256" key="7">
    <source>
        <dbReference type="ARBA" id="ARBA00023319"/>
    </source>
</evidence>
<dbReference type="AlphaFoldDB" id="A0A9N9S2F6"/>
<dbReference type="Proteomes" id="UP001153620">
    <property type="component" value="Chromosome 3"/>
</dbReference>
<dbReference type="Gene3D" id="2.60.40.10">
    <property type="entry name" value="Immunoglobulins"/>
    <property type="match status" value="2"/>
</dbReference>
<dbReference type="PANTHER" id="PTHR11890:SF44">
    <property type="entry name" value="X-LINKED INTERLEUKIN-1 RECEPTOR ACCESSORY PROTEIN-LIKE 2"/>
    <property type="match status" value="1"/>
</dbReference>
<sequence>MTQRLKISNKLNDLIGSLFIVISLISVTKANNSITLTDHCTDRRFVNSLNTTFMQFTKETVDQEYAVEGDFKGLHCCAKGYRSIEWLKDGRSYPWSSEDTSSLIVYPDAENQTIFTRKASKIDEGKYTCVLRNATHKLEHHIELKLQSSSPDIPLATFKPVDQFANVDGSARFYCEAFIGKKALPNIAISIKWYHLSDDNKIPSANNNDELIKEEVVYREDEQIIGSYLTITQVTLNHYGRYLCRVEIGNSPKHRLDMSASLINALRIEANAKSILTNPVFLGSCAAIIALITFFLIFHFTKQKWMSFINLSKANKGDVNFNISSTPLNFQKSRKSSQNECDDMKVMIDII</sequence>
<dbReference type="InterPro" id="IPR013783">
    <property type="entry name" value="Ig-like_fold"/>
</dbReference>
<dbReference type="PANTHER" id="PTHR11890">
    <property type="entry name" value="INTERLEUKIN-1 RECEPTOR FAMILY MEMBER"/>
    <property type="match status" value="1"/>
</dbReference>
<evidence type="ECO:0000256" key="8">
    <source>
        <dbReference type="ARBA" id="ARBA00038761"/>
    </source>
</evidence>
<dbReference type="InterPro" id="IPR003598">
    <property type="entry name" value="Ig_sub2"/>
</dbReference>
<evidence type="ECO:0000256" key="5">
    <source>
        <dbReference type="ARBA" id="ARBA00023180"/>
    </source>
</evidence>
<keyword evidence="14" id="KW-1185">Reference proteome</keyword>
<keyword evidence="11" id="KW-1133">Transmembrane helix</keyword>
<evidence type="ECO:0000256" key="9">
    <source>
        <dbReference type="ARBA" id="ARBA00041012"/>
    </source>
</evidence>
<evidence type="ECO:0000256" key="4">
    <source>
        <dbReference type="ARBA" id="ARBA00023157"/>
    </source>
</evidence>
<dbReference type="SUPFAM" id="SSF48726">
    <property type="entry name" value="Immunoglobulin"/>
    <property type="match status" value="2"/>
</dbReference>
<dbReference type="Pfam" id="PF07679">
    <property type="entry name" value="I-set"/>
    <property type="match status" value="1"/>
</dbReference>
<dbReference type="InterPro" id="IPR007110">
    <property type="entry name" value="Ig-like_dom"/>
</dbReference>
<evidence type="ECO:0000256" key="10">
    <source>
        <dbReference type="ARBA" id="ARBA00045444"/>
    </source>
</evidence>
<evidence type="ECO:0000256" key="3">
    <source>
        <dbReference type="ARBA" id="ARBA00022830"/>
    </source>
</evidence>
<keyword evidence="1" id="KW-0244">Early protein</keyword>
<evidence type="ECO:0000256" key="6">
    <source>
        <dbReference type="ARBA" id="ARBA00023258"/>
    </source>
</evidence>
<dbReference type="InterPro" id="IPR015621">
    <property type="entry name" value="IL-1_rcpt_fam"/>
</dbReference>
<comment type="function">
    <text evidence="10">Counteracts the antiviral effects of host IFN-alpha/beta and key IFN-inducible proteins involved in viral RNA degradation suxh as host OAS1. Acts as a soluble IFN-alpha receptor and thus inhibits the interaction between host IFN-alpha and its receptor.</text>
</comment>
<keyword evidence="3" id="KW-1114">Inhibition of host interferon signaling pathway by virus</keyword>
<proteinExistence type="predicted"/>
<keyword evidence="11" id="KW-0472">Membrane</keyword>
<dbReference type="PROSITE" id="PS50835">
    <property type="entry name" value="IG_LIKE"/>
    <property type="match status" value="2"/>
</dbReference>
<keyword evidence="11" id="KW-0812">Transmembrane</keyword>
<reference evidence="13" key="2">
    <citation type="submission" date="2022-10" db="EMBL/GenBank/DDBJ databases">
        <authorList>
            <consortium name="ENA_rothamsted_submissions"/>
            <consortium name="culmorum"/>
            <person name="King R."/>
        </authorList>
    </citation>
    <scope>NUCLEOTIDE SEQUENCE</scope>
</reference>
<feature type="transmembrane region" description="Helical" evidence="11">
    <location>
        <begin position="280"/>
        <end position="300"/>
    </location>
</feature>
<evidence type="ECO:0000313" key="14">
    <source>
        <dbReference type="Proteomes" id="UP001153620"/>
    </source>
</evidence>
<dbReference type="InterPro" id="IPR003599">
    <property type="entry name" value="Ig_sub"/>
</dbReference>
<keyword evidence="4" id="KW-1015">Disulfide bond</keyword>